<protein>
    <submittedName>
        <fullName evidence="3">Uncharacterized protein</fullName>
    </submittedName>
</protein>
<keyword evidence="2" id="KW-0472">Membrane</keyword>
<evidence type="ECO:0000256" key="1">
    <source>
        <dbReference type="SAM" id="MobiDB-lite"/>
    </source>
</evidence>
<evidence type="ECO:0000256" key="2">
    <source>
        <dbReference type="SAM" id="Phobius"/>
    </source>
</evidence>
<organism evidence="3 4">
    <name type="scientific">Oryza sativa subsp. japonica</name>
    <name type="common">Rice</name>
    <dbReference type="NCBI Taxonomy" id="39947"/>
    <lineage>
        <taxon>Eukaryota</taxon>
        <taxon>Viridiplantae</taxon>
        <taxon>Streptophyta</taxon>
        <taxon>Embryophyta</taxon>
        <taxon>Tracheophyta</taxon>
        <taxon>Spermatophyta</taxon>
        <taxon>Magnoliopsida</taxon>
        <taxon>Liliopsida</taxon>
        <taxon>Poales</taxon>
        <taxon>Poaceae</taxon>
        <taxon>BOP clade</taxon>
        <taxon>Oryzoideae</taxon>
        <taxon>Oryzeae</taxon>
        <taxon>Oryzinae</taxon>
        <taxon>Oryza</taxon>
        <taxon>Oryza sativa</taxon>
    </lineage>
</organism>
<keyword evidence="2" id="KW-0812">Transmembrane</keyword>
<dbReference type="EMBL" id="AP004587">
    <property type="protein sequence ID" value="BAD09622.1"/>
    <property type="molecule type" value="Genomic_DNA"/>
</dbReference>
<proteinExistence type="predicted"/>
<dbReference type="Proteomes" id="UP000000763">
    <property type="component" value="Chromosome 8"/>
</dbReference>
<feature type="compositionally biased region" description="Basic and acidic residues" evidence="1">
    <location>
        <begin position="43"/>
        <end position="54"/>
    </location>
</feature>
<name>Q6ZBX3_ORYSJ</name>
<dbReference type="AlphaFoldDB" id="Q6ZBX3"/>
<evidence type="ECO:0000313" key="4">
    <source>
        <dbReference type="Proteomes" id="UP000000763"/>
    </source>
</evidence>
<evidence type="ECO:0000313" key="3">
    <source>
        <dbReference type="EMBL" id="BAD09622.1"/>
    </source>
</evidence>
<feature type="region of interest" description="Disordered" evidence="1">
    <location>
        <begin position="43"/>
        <end position="83"/>
    </location>
</feature>
<feature type="transmembrane region" description="Helical" evidence="2">
    <location>
        <begin position="6"/>
        <end position="35"/>
    </location>
</feature>
<keyword evidence="2" id="KW-1133">Transmembrane helix</keyword>
<reference evidence="4" key="1">
    <citation type="journal article" date="2005" name="Nature">
        <title>The map-based sequence of the rice genome.</title>
        <authorList>
            <consortium name="International rice genome sequencing project (IRGSP)"/>
            <person name="Matsumoto T."/>
            <person name="Wu J."/>
            <person name="Kanamori H."/>
            <person name="Katayose Y."/>
            <person name="Fujisawa M."/>
            <person name="Namiki N."/>
            <person name="Mizuno H."/>
            <person name="Yamamoto K."/>
            <person name="Antonio B.A."/>
            <person name="Baba T."/>
            <person name="Sakata K."/>
            <person name="Nagamura Y."/>
            <person name="Aoki H."/>
            <person name="Arikawa K."/>
            <person name="Arita K."/>
            <person name="Bito T."/>
            <person name="Chiden Y."/>
            <person name="Fujitsuka N."/>
            <person name="Fukunaka R."/>
            <person name="Hamada M."/>
            <person name="Harada C."/>
            <person name="Hayashi A."/>
            <person name="Hijishita S."/>
            <person name="Honda M."/>
            <person name="Hosokawa S."/>
            <person name="Ichikawa Y."/>
            <person name="Idonuma A."/>
            <person name="Iijima M."/>
            <person name="Ikeda M."/>
            <person name="Ikeno M."/>
            <person name="Ito K."/>
            <person name="Ito S."/>
            <person name="Ito T."/>
            <person name="Ito Y."/>
            <person name="Ito Y."/>
            <person name="Iwabuchi A."/>
            <person name="Kamiya K."/>
            <person name="Karasawa W."/>
            <person name="Kurita K."/>
            <person name="Katagiri S."/>
            <person name="Kikuta A."/>
            <person name="Kobayashi H."/>
            <person name="Kobayashi N."/>
            <person name="Machita K."/>
            <person name="Maehara T."/>
            <person name="Masukawa M."/>
            <person name="Mizubayashi T."/>
            <person name="Mukai Y."/>
            <person name="Nagasaki H."/>
            <person name="Nagata Y."/>
            <person name="Naito S."/>
            <person name="Nakashima M."/>
            <person name="Nakama Y."/>
            <person name="Nakamichi Y."/>
            <person name="Nakamura M."/>
            <person name="Meguro A."/>
            <person name="Negishi M."/>
            <person name="Ohta I."/>
            <person name="Ohta T."/>
            <person name="Okamoto M."/>
            <person name="Ono N."/>
            <person name="Saji S."/>
            <person name="Sakaguchi M."/>
            <person name="Sakai K."/>
            <person name="Shibata M."/>
            <person name="Shimokawa T."/>
            <person name="Song J."/>
            <person name="Takazaki Y."/>
            <person name="Terasawa K."/>
            <person name="Tsugane M."/>
            <person name="Tsuji K."/>
            <person name="Ueda S."/>
            <person name="Waki K."/>
            <person name="Yamagata H."/>
            <person name="Yamamoto M."/>
            <person name="Yamamoto S."/>
            <person name="Yamane H."/>
            <person name="Yoshiki S."/>
            <person name="Yoshihara R."/>
            <person name="Yukawa K."/>
            <person name="Zhong H."/>
            <person name="Yano M."/>
            <person name="Yuan Q."/>
            <person name="Ouyang S."/>
            <person name="Liu J."/>
            <person name="Jones K.M."/>
            <person name="Gansberger K."/>
            <person name="Moffat K."/>
            <person name="Hill J."/>
            <person name="Bera J."/>
            <person name="Fadrosh D."/>
            <person name="Jin S."/>
            <person name="Johri S."/>
            <person name="Kim M."/>
            <person name="Overton L."/>
            <person name="Reardon M."/>
            <person name="Tsitrin T."/>
            <person name="Vuong H."/>
            <person name="Weaver B."/>
            <person name="Ciecko A."/>
            <person name="Tallon L."/>
            <person name="Jackson J."/>
            <person name="Pai G."/>
            <person name="Aken S.V."/>
            <person name="Utterback T."/>
            <person name="Reidmuller S."/>
            <person name="Feldblyum T."/>
            <person name="Hsiao J."/>
            <person name="Zismann V."/>
            <person name="Iobst S."/>
            <person name="de Vazeille A.R."/>
            <person name="Buell C.R."/>
            <person name="Ying K."/>
            <person name="Li Y."/>
            <person name="Lu T."/>
            <person name="Huang Y."/>
            <person name="Zhao Q."/>
            <person name="Feng Q."/>
            <person name="Zhang L."/>
            <person name="Zhu J."/>
            <person name="Weng Q."/>
            <person name="Mu J."/>
            <person name="Lu Y."/>
            <person name="Fan D."/>
            <person name="Liu Y."/>
            <person name="Guan J."/>
            <person name="Zhang Y."/>
            <person name="Yu S."/>
            <person name="Liu X."/>
            <person name="Zhang Y."/>
            <person name="Hong G."/>
            <person name="Han B."/>
            <person name="Choisne N."/>
            <person name="Demange N."/>
            <person name="Orjeda G."/>
            <person name="Samain S."/>
            <person name="Cattolico L."/>
            <person name="Pelletier E."/>
            <person name="Couloux A."/>
            <person name="Segurens B."/>
            <person name="Wincker P."/>
            <person name="D'Hont A."/>
            <person name="Scarpelli C."/>
            <person name="Weissenbach J."/>
            <person name="Salanoubat M."/>
            <person name="Quetier F."/>
            <person name="Yu Y."/>
            <person name="Kim H.R."/>
            <person name="Rambo T."/>
            <person name="Currie J."/>
            <person name="Collura K."/>
            <person name="Luo M."/>
            <person name="Yang T."/>
            <person name="Ammiraju J.S.S."/>
            <person name="Engler F."/>
            <person name="Soderlund C."/>
            <person name="Wing R.A."/>
            <person name="Palmer L.E."/>
            <person name="de la Bastide M."/>
            <person name="Spiegel L."/>
            <person name="Nascimento L."/>
            <person name="Zutavern T."/>
            <person name="O'Shaughnessy A."/>
            <person name="Dike S."/>
            <person name="Dedhia N."/>
            <person name="Preston R."/>
            <person name="Balija V."/>
            <person name="McCombie W.R."/>
            <person name="Chow T."/>
            <person name="Chen H."/>
            <person name="Chung M."/>
            <person name="Chen C."/>
            <person name="Shaw J."/>
            <person name="Wu H."/>
            <person name="Hsiao K."/>
            <person name="Chao Y."/>
            <person name="Chu M."/>
            <person name="Cheng C."/>
            <person name="Hour A."/>
            <person name="Lee P."/>
            <person name="Lin S."/>
            <person name="Lin Y."/>
            <person name="Liou J."/>
            <person name="Liu S."/>
            <person name="Hsing Y."/>
            <person name="Raghuvanshi S."/>
            <person name="Mohanty A."/>
            <person name="Bharti A.K."/>
            <person name="Gaur A."/>
            <person name="Gupta V."/>
            <person name="Kumar D."/>
            <person name="Ravi V."/>
            <person name="Vij S."/>
            <person name="Kapur A."/>
            <person name="Khurana P."/>
            <person name="Khurana P."/>
            <person name="Khurana J.P."/>
            <person name="Tyagi A.K."/>
            <person name="Gaikwad K."/>
            <person name="Singh A."/>
            <person name="Dalal V."/>
            <person name="Srivastava S."/>
            <person name="Dixit A."/>
            <person name="Pal A.K."/>
            <person name="Ghazi I.A."/>
            <person name="Yadav M."/>
            <person name="Pandit A."/>
            <person name="Bhargava A."/>
            <person name="Sureshbabu K."/>
            <person name="Batra K."/>
            <person name="Sharma T.R."/>
            <person name="Mohapatra T."/>
            <person name="Singh N.K."/>
            <person name="Messing J."/>
            <person name="Nelson A.B."/>
            <person name="Fuks G."/>
            <person name="Kavchok S."/>
            <person name="Keizer G."/>
            <person name="Linton E."/>
            <person name="Llaca V."/>
            <person name="Song R."/>
            <person name="Tanyolac B."/>
            <person name="Young S."/>
            <person name="Ho-Il K."/>
            <person name="Hahn J.H."/>
            <person name="Sangsakoo G."/>
            <person name="Vanavichit A."/>
            <person name="de Mattos Luiz.A.T."/>
            <person name="Zimmer P.D."/>
            <person name="Malone G."/>
            <person name="Dellagostin O."/>
            <person name="de Oliveira A.C."/>
            <person name="Bevan M."/>
            <person name="Bancroft I."/>
            <person name="Minx P."/>
            <person name="Cordum H."/>
            <person name="Wilson R."/>
            <person name="Cheng Z."/>
            <person name="Jin W."/>
            <person name="Jiang J."/>
            <person name="Leong S.A."/>
            <person name="Iwama H."/>
            <person name="Gojobori T."/>
            <person name="Itoh T."/>
            <person name="Niimura Y."/>
            <person name="Fujii Y."/>
            <person name="Habara T."/>
            <person name="Sakai H."/>
            <person name="Sato Y."/>
            <person name="Wilson G."/>
            <person name="Kumar K."/>
            <person name="McCouch S."/>
            <person name="Juretic N."/>
            <person name="Hoen D."/>
            <person name="Wright S."/>
            <person name="Bruskiewich R."/>
            <person name="Bureau T."/>
            <person name="Miyao A."/>
            <person name="Hirochika H."/>
            <person name="Nishikawa T."/>
            <person name="Kadowaki K."/>
            <person name="Sugiura M."/>
            <person name="Burr B."/>
            <person name="Sasaki T."/>
        </authorList>
    </citation>
    <scope>NUCLEOTIDE SEQUENCE [LARGE SCALE GENOMIC DNA]</scope>
    <source>
        <strain evidence="4">cv. Nipponbare</strain>
    </source>
</reference>
<gene>
    <name evidence="3" type="primary">P0543D10.21</name>
</gene>
<sequence length="162" mass="17819">MLLMWPLVIICMSCLLKWSQILVLGILFLWIWIILGMGDGKRNDDGENDKDMGKKSGPGVSDVSMATDSNLTERGGPSFTSSQLSLIPESEGLTASDEDFDGLDEETVLVEQEKLVGKISAIPEALISSSRKSKRRASDSDQLVLERAERLKAEKNLEKPHA</sequence>
<accession>Q6ZBX3</accession>
<feature type="compositionally biased region" description="Polar residues" evidence="1">
    <location>
        <begin position="64"/>
        <end position="83"/>
    </location>
</feature>
<reference evidence="4" key="2">
    <citation type="journal article" date="2008" name="Nucleic Acids Res.">
        <title>The rice annotation project database (RAP-DB): 2008 update.</title>
        <authorList>
            <consortium name="The rice annotation project (RAP)"/>
        </authorList>
    </citation>
    <scope>GENOME REANNOTATION</scope>
    <source>
        <strain evidence="4">cv. Nipponbare</strain>
    </source>
</reference>